<evidence type="ECO:0000256" key="10">
    <source>
        <dbReference type="SAM" id="MobiDB-lite"/>
    </source>
</evidence>
<evidence type="ECO:0000256" key="5">
    <source>
        <dbReference type="ARBA" id="ARBA00022519"/>
    </source>
</evidence>
<dbReference type="PANTHER" id="PTHR33446:SF2">
    <property type="entry name" value="PROTEIN TONB"/>
    <property type="match status" value="1"/>
</dbReference>
<keyword evidence="4" id="KW-1003">Cell membrane</keyword>
<comment type="similarity">
    <text evidence="2">Belongs to the TonB family.</text>
</comment>
<keyword evidence="9 11" id="KW-0472">Membrane</keyword>
<evidence type="ECO:0000313" key="13">
    <source>
        <dbReference type="EMBL" id="RNF86353.1"/>
    </source>
</evidence>
<dbReference type="GO" id="GO:0055085">
    <property type="term" value="P:transmembrane transport"/>
    <property type="evidence" value="ECO:0007669"/>
    <property type="project" value="InterPro"/>
</dbReference>
<dbReference type="PANTHER" id="PTHR33446">
    <property type="entry name" value="PROTEIN TONB-RELATED"/>
    <property type="match status" value="1"/>
</dbReference>
<evidence type="ECO:0000256" key="2">
    <source>
        <dbReference type="ARBA" id="ARBA00006555"/>
    </source>
</evidence>
<evidence type="ECO:0000256" key="7">
    <source>
        <dbReference type="ARBA" id="ARBA00022927"/>
    </source>
</evidence>
<sequence length="243" mass="26257">MQHAQAVSTQGTQHDGQHHHGKLHHGKQRDRLDGSRIAANAGAIAINAVIAMLLMAPLAIPELMEPEPNNETIFEFPTPPPKPKPIEPPIRVEVTHKPNPRPQPIAQPQVTPQPQPVADLPADPTDFAVDPVEHPTTEPVASSGTGIDTPLEGAALRYASAPPPTYPIDALREGVTGTVLLEVLVDTDGKPLKVDIAQSSGNRQLDRAARQQVLTRWSFEPAMRDGRLVQAIGMVPVEFTLDR</sequence>
<gene>
    <name evidence="13" type="ORF">EER27_02740</name>
</gene>
<dbReference type="AlphaFoldDB" id="A0A3M8T008"/>
<accession>A0A3M8T008</accession>
<dbReference type="Proteomes" id="UP000267049">
    <property type="component" value="Unassembled WGS sequence"/>
</dbReference>
<dbReference type="InterPro" id="IPR051045">
    <property type="entry name" value="TonB-dependent_transducer"/>
</dbReference>
<organism evidence="13 14">
    <name type="scientific">Montanilutibacter psychrotolerans</name>
    <dbReference type="NCBI Taxonomy" id="1327343"/>
    <lineage>
        <taxon>Bacteria</taxon>
        <taxon>Pseudomonadati</taxon>
        <taxon>Pseudomonadota</taxon>
        <taxon>Gammaproteobacteria</taxon>
        <taxon>Lysobacterales</taxon>
        <taxon>Lysobacteraceae</taxon>
        <taxon>Montanilutibacter</taxon>
    </lineage>
</organism>
<dbReference type="InterPro" id="IPR006260">
    <property type="entry name" value="TonB/TolA_C"/>
</dbReference>
<dbReference type="SUPFAM" id="SSF74653">
    <property type="entry name" value="TolA/TonB C-terminal domain"/>
    <property type="match status" value="1"/>
</dbReference>
<keyword evidence="3" id="KW-0813">Transport</keyword>
<dbReference type="RefSeq" id="WP_123086469.1">
    <property type="nucleotide sequence ID" value="NZ_RIBS01000001.1"/>
</dbReference>
<feature type="domain" description="TonB C-terminal" evidence="12">
    <location>
        <begin position="151"/>
        <end position="243"/>
    </location>
</feature>
<evidence type="ECO:0000256" key="3">
    <source>
        <dbReference type="ARBA" id="ARBA00022448"/>
    </source>
</evidence>
<keyword evidence="6 11" id="KW-0812">Transmembrane</keyword>
<evidence type="ECO:0000256" key="9">
    <source>
        <dbReference type="ARBA" id="ARBA00023136"/>
    </source>
</evidence>
<keyword evidence="8 11" id="KW-1133">Transmembrane helix</keyword>
<dbReference type="InterPro" id="IPR037682">
    <property type="entry name" value="TonB_C"/>
</dbReference>
<dbReference type="Pfam" id="PF03544">
    <property type="entry name" value="TonB_C"/>
    <property type="match status" value="1"/>
</dbReference>
<proteinExistence type="inferred from homology"/>
<keyword evidence="14" id="KW-1185">Reference proteome</keyword>
<feature type="compositionally biased region" description="Basic residues" evidence="10">
    <location>
        <begin position="17"/>
        <end position="28"/>
    </location>
</feature>
<evidence type="ECO:0000256" key="8">
    <source>
        <dbReference type="ARBA" id="ARBA00022989"/>
    </source>
</evidence>
<comment type="subcellular location">
    <subcellularLocation>
        <location evidence="1">Cell inner membrane</location>
        <topology evidence="1">Single-pass membrane protein</topology>
        <orientation evidence="1">Periplasmic side</orientation>
    </subcellularLocation>
</comment>
<dbReference type="OrthoDB" id="9792439at2"/>
<dbReference type="Gene3D" id="3.30.1150.10">
    <property type="match status" value="1"/>
</dbReference>
<evidence type="ECO:0000256" key="1">
    <source>
        <dbReference type="ARBA" id="ARBA00004383"/>
    </source>
</evidence>
<evidence type="ECO:0000256" key="11">
    <source>
        <dbReference type="SAM" id="Phobius"/>
    </source>
</evidence>
<dbReference type="NCBIfam" id="TIGR01352">
    <property type="entry name" value="tonB_Cterm"/>
    <property type="match status" value="1"/>
</dbReference>
<feature type="region of interest" description="Disordered" evidence="10">
    <location>
        <begin position="1"/>
        <end position="30"/>
    </location>
</feature>
<dbReference type="GO" id="GO:0015031">
    <property type="term" value="P:protein transport"/>
    <property type="evidence" value="ECO:0007669"/>
    <property type="project" value="UniProtKB-KW"/>
</dbReference>
<evidence type="ECO:0000313" key="14">
    <source>
        <dbReference type="Proteomes" id="UP000267049"/>
    </source>
</evidence>
<dbReference type="EMBL" id="RIBS01000001">
    <property type="protein sequence ID" value="RNF86353.1"/>
    <property type="molecule type" value="Genomic_DNA"/>
</dbReference>
<name>A0A3M8T008_9GAMM</name>
<evidence type="ECO:0000256" key="6">
    <source>
        <dbReference type="ARBA" id="ARBA00022692"/>
    </source>
</evidence>
<evidence type="ECO:0000259" key="12">
    <source>
        <dbReference type="PROSITE" id="PS52015"/>
    </source>
</evidence>
<dbReference type="PROSITE" id="PS52015">
    <property type="entry name" value="TONB_CTD"/>
    <property type="match status" value="1"/>
</dbReference>
<evidence type="ECO:0000256" key="4">
    <source>
        <dbReference type="ARBA" id="ARBA00022475"/>
    </source>
</evidence>
<dbReference type="GO" id="GO:0031992">
    <property type="term" value="F:energy transducer activity"/>
    <property type="evidence" value="ECO:0007669"/>
    <property type="project" value="TreeGrafter"/>
</dbReference>
<dbReference type="GO" id="GO:0098797">
    <property type="term" value="C:plasma membrane protein complex"/>
    <property type="evidence" value="ECO:0007669"/>
    <property type="project" value="TreeGrafter"/>
</dbReference>
<keyword evidence="7" id="KW-0653">Protein transport</keyword>
<protein>
    <submittedName>
        <fullName evidence="13">Energy transducer TonB</fullName>
    </submittedName>
</protein>
<keyword evidence="5" id="KW-0997">Cell inner membrane</keyword>
<feature type="transmembrane region" description="Helical" evidence="11">
    <location>
        <begin position="37"/>
        <end position="60"/>
    </location>
</feature>
<comment type="caution">
    <text evidence="13">The sequence shown here is derived from an EMBL/GenBank/DDBJ whole genome shotgun (WGS) entry which is preliminary data.</text>
</comment>
<reference evidence="13 14" key="1">
    <citation type="submission" date="2018-11" db="EMBL/GenBank/DDBJ databases">
        <title>Lysobacter cryohumiis sp. nov., isolated from soil in the Tianshan Mountains, Xinjiang, China.</title>
        <authorList>
            <person name="Luo Y."/>
            <person name="Sheng H."/>
        </authorList>
    </citation>
    <scope>NUCLEOTIDE SEQUENCE [LARGE SCALE GENOMIC DNA]</scope>
    <source>
        <strain evidence="13 14">ZS60</strain>
    </source>
</reference>